<keyword evidence="1" id="KW-0472">Membrane</keyword>
<keyword evidence="1" id="KW-0812">Transmembrane</keyword>
<proteinExistence type="predicted"/>
<dbReference type="AlphaFoldDB" id="A0AAU2VJL7"/>
<dbReference type="EMBL" id="CP108313">
    <property type="protein sequence ID" value="WTW67714.1"/>
    <property type="molecule type" value="Genomic_DNA"/>
</dbReference>
<keyword evidence="1" id="KW-1133">Transmembrane helix</keyword>
<evidence type="ECO:0000313" key="2">
    <source>
        <dbReference type="EMBL" id="WTW67714.1"/>
    </source>
</evidence>
<feature type="transmembrane region" description="Helical" evidence="1">
    <location>
        <begin position="43"/>
        <end position="61"/>
    </location>
</feature>
<organism evidence="2">
    <name type="scientific">Streptomyces sp. NBC_00008</name>
    <dbReference type="NCBI Taxonomy" id="2903610"/>
    <lineage>
        <taxon>Bacteria</taxon>
        <taxon>Bacillati</taxon>
        <taxon>Actinomycetota</taxon>
        <taxon>Actinomycetes</taxon>
        <taxon>Kitasatosporales</taxon>
        <taxon>Streptomycetaceae</taxon>
        <taxon>Streptomyces</taxon>
    </lineage>
</organism>
<accession>A0AAU2VJL7</accession>
<protein>
    <submittedName>
        <fullName evidence="2">Uncharacterized protein</fullName>
    </submittedName>
</protein>
<reference evidence="2" key="1">
    <citation type="submission" date="2022-10" db="EMBL/GenBank/DDBJ databases">
        <title>The complete genomes of actinobacterial strains from the NBC collection.</title>
        <authorList>
            <person name="Joergensen T.S."/>
            <person name="Alvarez Arevalo M."/>
            <person name="Sterndorff E.B."/>
            <person name="Faurdal D."/>
            <person name="Vuksanovic O."/>
            <person name="Mourched A.-S."/>
            <person name="Charusanti P."/>
            <person name="Shaw S."/>
            <person name="Blin K."/>
            <person name="Weber T."/>
        </authorList>
    </citation>
    <scope>NUCLEOTIDE SEQUENCE</scope>
    <source>
        <strain evidence="2">NBC_00008</strain>
    </source>
</reference>
<gene>
    <name evidence="2" type="ORF">OG398_05205</name>
</gene>
<evidence type="ECO:0000256" key="1">
    <source>
        <dbReference type="SAM" id="Phobius"/>
    </source>
</evidence>
<name>A0AAU2VJL7_9ACTN</name>
<sequence>MKRLCETVGFLVFAQGAAGLLHEWFDWFHFIGLVQRLPFVGDYPLFVSIVLVVAGIAVMIASDSVKE</sequence>